<feature type="region of interest" description="Disordered" evidence="7">
    <location>
        <begin position="104"/>
        <end position="153"/>
    </location>
</feature>
<keyword evidence="3" id="KW-0238">DNA-binding</keyword>
<evidence type="ECO:0000256" key="3">
    <source>
        <dbReference type="ARBA" id="ARBA00023125"/>
    </source>
</evidence>
<dbReference type="FunFam" id="3.40.1810.10:FF:000002">
    <property type="entry name" value="Serum response factor b"/>
    <property type="match status" value="1"/>
</dbReference>
<dbReference type="GO" id="GO:0060379">
    <property type="term" value="P:cardiac muscle cell myoblast differentiation"/>
    <property type="evidence" value="ECO:0007669"/>
    <property type="project" value="UniProtKB-ARBA"/>
</dbReference>
<dbReference type="GO" id="GO:0002042">
    <property type="term" value="P:cell migration involved in sprouting angiogenesis"/>
    <property type="evidence" value="ECO:0007669"/>
    <property type="project" value="UniProtKB-ARBA"/>
</dbReference>
<feature type="compositionally biased region" description="Gly residues" evidence="7">
    <location>
        <begin position="15"/>
        <end position="30"/>
    </location>
</feature>
<dbReference type="InterPro" id="IPR002100">
    <property type="entry name" value="TF_MADSbox"/>
</dbReference>
<dbReference type="PROSITE" id="PS50066">
    <property type="entry name" value="MADS_BOX_2"/>
    <property type="match status" value="1"/>
</dbReference>
<feature type="region of interest" description="Disordered" evidence="7">
    <location>
        <begin position="459"/>
        <end position="480"/>
    </location>
</feature>
<evidence type="ECO:0000256" key="2">
    <source>
        <dbReference type="ARBA" id="ARBA00023015"/>
    </source>
</evidence>
<feature type="region of interest" description="Disordered" evidence="7">
    <location>
        <begin position="1"/>
        <end position="86"/>
    </location>
</feature>
<proteinExistence type="predicted"/>
<evidence type="ECO:0000313" key="10">
    <source>
        <dbReference type="Proteomes" id="UP000298787"/>
    </source>
</evidence>
<keyword evidence="5" id="KW-0539">Nucleus</keyword>
<keyword evidence="4" id="KW-0804">Transcription</keyword>
<protein>
    <recommendedName>
        <fullName evidence="6">Serum response factor</fullName>
    </recommendedName>
</protein>
<dbReference type="InterPro" id="IPR050142">
    <property type="entry name" value="MADS-box/MEF2_TF"/>
</dbReference>
<dbReference type="Gene3D" id="3.40.1810.10">
    <property type="entry name" value="Transcription factor, MADS-box"/>
    <property type="match status" value="1"/>
</dbReference>
<dbReference type="EMBL" id="CM014094">
    <property type="protein sequence ID" value="TKS85329.1"/>
    <property type="molecule type" value="Genomic_DNA"/>
</dbReference>
<evidence type="ECO:0000256" key="4">
    <source>
        <dbReference type="ARBA" id="ARBA00023163"/>
    </source>
</evidence>
<dbReference type="SUPFAM" id="SSF55455">
    <property type="entry name" value="SRF-like"/>
    <property type="match status" value="1"/>
</dbReference>
<name>A0A4U5VBV7_COLLU</name>
<dbReference type="SMART" id="SM00432">
    <property type="entry name" value="MADS"/>
    <property type="match status" value="1"/>
</dbReference>
<keyword evidence="10" id="KW-1185">Reference proteome</keyword>
<dbReference type="GO" id="GO:0045944">
    <property type="term" value="P:positive regulation of transcription by RNA polymerase II"/>
    <property type="evidence" value="ECO:0007669"/>
    <property type="project" value="InterPro"/>
</dbReference>
<dbReference type="GO" id="GO:0000981">
    <property type="term" value="F:DNA-binding transcription factor activity, RNA polymerase II-specific"/>
    <property type="evidence" value="ECO:0007669"/>
    <property type="project" value="InterPro"/>
</dbReference>
<dbReference type="GO" id="GO:0046983">
    <property type="term" value="F:protein dimerization activity"/>
    <property type="evidence" value="ECO:0007669"/>
    <property type="project" value="InterPro"/>
</dbReference>
<dbReference type="AlphaFoldDB" id="A0A4U5VBV7"/>
<dbReference type="GO" id="GO:0010736">
    <property type="term" value="F:serum response element binding"/>
    <property type="evidence" value="ECO:0007669"/>
    <property type="project" value="UniProtKB-ARBA"/>
</dbReference>
<dbReference type="Proteomes" id="UP000298787">
    <property type="component" value="Chromosome 17"/>
</dbReference>
<organism evidence="9 10">
    <name type="scientific">Collichthys lucidus</name>
    <name type="common">Big head croaker</name>
    <name type="synonym">Sciaena lucida</name>
    <dbReference type="NCBI Taxonomy" id="240159"/>
    <lineage>
        <taxon>Eukaryota</taxon>
        <taxon>Metazoa</taxon>
        <taxon>Chordata</taxon>
        <taxon>Craniata</taxon>
        <taxon>Vertebrata</taxon>
        <taxon>Euteleostomi</taxon>
        <taxon>Actinopterygii</taxon>
        <taxon>Neopterygii</taxon>
        <taxon>Teleostei</taxon>
        <taxon>Neoteleostei</taxon>
        <taxon>Acanthomorphata</taxon>
        <taxon>Eupercaria</taxon>
        <taxon>Sciaenidae</taxon>
        <taxon>Collichthys</taxon>
    </lineage>
</organism>
<dbReference type="GO" id="GO:0005634">
    <property type="term" value="C:nucleus"/>
    <property type="evidence" value="ECO:0007669"/>
    <property type="project" value="UniProtKB-SubCell"/>
</dbReference>
<feature type="compositionally biased region" description="Acidic residues" evidence="7">
    <location>
        <begin position="123"/>
        <end position="133"/>
    </location>
</feature>
<dbReference type="GO" id="GO:1902895">
    <property type="term" value="P:positive regulation of miRNA transcription"/>
    <property type="evidence" value="ECO:0007669"/>
    <property type="project" value="UniProtKB-ARBA"/>
</dbReference>
<feature type="domain" description="MADS-box" evidence="8">
    <location>
        <begin position="183"/>
        <end position="263"/>
    </location>
</feature>
<sequence length="603" mass="62038">MLPSRVGSAPSGNGSASGRGSTGHGSGVVGSGIRPVLIRAGQALPGVSESTGRQGGRDAVGMLGANGPGGPRGGRPGNGTGVNPLQTAVQGNMVGLNTGVVLPHGARFDPDRESAPLCSGSDNDSDSGDDDDPVGSLGDNRRGVKREREMEAAVTGQEVAITPGGYGMVPGGVVGAKPGKKTRGRVKIKMEFIDNKLRRYTTFSKRKTGIMKKLHNGTFISELRLRLRSPKVMAYELSTLTGTQVLLLVASETGHVYTFATRKLQPMITSETGKALIQTCLNSPDSPPRSDPSMDQRMSATGFEETDLTYQVSESESMGDTKDSLKPTFTVASLPGTTSSTQSTVPTTSTTMQVSSGASFPITNYLAPVSAGGNVSANGTVLKTAGGSTGGHAAARRLHFHACQLQQHSLALQGQHGQALAAAPQPQQGQQAVFRFPAAVSLTGAGVPQQLQAIQVHPNTQVTSNSDSSPEISHTSTNSTATVSLPATIVTSSVPTSVAGHMMYPSPHTVMYASTPTLADGGLAVLNAFSQGTSAMQVSHAQAQDTGAVPQVFLTAPPGTVQIPVSAVQIHPMVIGQQSSGSSSNLTELQVVNLDAAQNSKSD</sequence>
<evidence type="ECO:0000256" key="1">
    <source>
        <dbReference type="ARBA" id="ARBA00004123"/>
    </source>
</evidence>
<keyword evidence="2" id="KW-0805">Transcription regulation</keyword>
<gene>
    <name evidence="9" type="ORF">D9C73_020013</name>
</gene>
<dbReference type="PRINTS" id="PR00404">
    <property type="entry name" value="MADSDOMAIN"/>
</dbReference>
<accession>A0A4U5VBV7</accession>
<dbReference type="Pfam" id="PF00319">
    <property type="entry name" value="SRF-TF"/>
    <property type="match status" value="1"/>
</dbReference>
<evidence type="ECO:0000256" key="7">
    <source>
        <dbReference type="SAM" id="MobiDB-lite"/>
    </source>
</evidence>
<comment type="subcellular location">
    <subcellularLocation>
        <location evidence="1">Nucleus</location>
    </subcellularLocation>
</comment>
<dbReference type="GO" id="GO:0042060">
    <property type="term" value="P:wound healing"/>
    <property type="evidence" value="ECO:0007669"/>
    <property type="project" value="UniProtKB-ARBA"/>
</dbReference>
<dbReference type="STRING" id="240159.A0A4U5VBV7"/>
<evidence type="ECO:0000259" key="8">
    <source>
        <dbReference type="PROSITE" id="PS50066"/>
    </source>
</evidence>
<evidence type="ECO:0000256" key="6">
    <source>
        <dbReference type="ARBA" id="ARBA00072990"/>
    </source>
</evidence>
<feature type="compositionally biased region" description="Basic and acidic residues" evidence="7">
    <location>
        <begin position="139"/>
        <end position="151"/>
    </location>
</feature>
<feature type="compositionally biased region" description="Gly residues" evidence="7">
    <location>
        <begin position="64"/>
        <end position="80"/>
    </location>
</feature>
<feature type="compositionally biased region" description="Low complexity" evidence="7">
    <location>
        <begin position="337"/>
        <end position="354"/>
    </location>
</feature>
<reference evidence="9 10" key="1">
    <citation type="submission" date="2019-01" db="EMBL/GenBank/DDBJ databases">
        <title>Genome Assembly of Collichthys lucidus.</title>
        <authorList>
            <person name="Cai M."/>
            <person name="Xiao S."/>
        </authorList>
    </citation>
    <scope>NUCLEOTIDE SEQUENCE [LARGE SCALE GENOMIC DNA]</scope>
    <source>
        <strain evidence="9">JT15FE1705JMU</strain>
        <tissue evidence="9">Muscle</tissue>
    </source>
</reference>
<evidence type="ECO:0000313" key="9">
    <source>
        <dbReference type="EMBL" id="TKS85329.1"/>
    </source>
</evidence>
<dbReference type="InterPro" id="IPR036879">
    <property type="entry name" value="TF_MADSbox_sf"/>
</dbReference>
<dbReference type="CDD" id="cd00266">
    <property type="entry name" value="MADS_SRF_like"/>
    <property type="match status" value="1"/>
</dbReference>
<feature type="region of interest" description="Disordered" evidence="7">
    <location>
        <begin position="330"/>
        <end position="354"/>
    </location>
</feature>
<evidence type="ECO:0000256" key="5">
    <source>
        <dbReference type="ARBA" id="ARBA00023242"/>
    </source>
</evidence>
<dbReference type="InterPro" id="IPR033897">
    <property type="entry name" value="SRF-like_MADS-box"/>
</dbReference>
<dbReference type="PANTHER" id="PTHR48019">
    <property type="entry name" value="SERUM RESPONSE FACTOR HOMOLOG"/>
    <property type="match status" value="1"/>
</dbReference>